<evidence type="ECO:0000256" key="1">
    <source>
        <dbReference type="ARBA" id="ARBA00010088"/>
    </source>
</evidence>
<evidence type="ECO:0000259" key="6">
    <source>
        <dbReference type="Pfam" id="PF08386"/>
    </source>
</evidence>
<keyword evidence="2 4" id="KW-0732">Signal</keyword>
<evidence type="ECO:0000256" key="2">
    <source>
        <dbReference type="ARBA" id="ARBA00022729"/>
    </source>
</evidence>
<evidence type="ECO:0000256" key="4">
    <source>
        <dbReference type="SAM" id="SignalP"/>
    </source>
</evidence>
<dbReference type="PANTHER" id="PTHR43248:SF29">
    <property type="entry name" value="TRIPEPTIDYL AMINOPEPTIDASE"/>
    <property type="match status" value="1"/>
</dbReference>
<name>A0ABW1AFR1_9ACTN</name>
<comment type="similarity">
    <text evidence="1">Belongs to the peptidase S33 family.</text>
</comment>
<dbReference type="InterPro" id="IPR013595">
    <property type="entry name" value="Pept_S33_TAP-like_C"/>
</dbReference>
<dbReference type="InterPro" id="IPR000073">
    <property type="entry name" value="AB_hydrolase_1"/>
</dbReference>
<sequence length="523" mass="54415">MTRTAIAFLALAACGLTGTGTVACTGGGADSPAAGTGLAGHERLPSSIAAQRPTWGPCRDLPGGGTGSAQPAPAFQCATVKVPLNYAKPDERTIGIALIRAKATRPESRIGSLLFNFGGPGGSGVDALAQSAADYSALNTRYDLVGFDPRGVGRSTPVTCVDDRRMDQITAMDDSPDTPAEERALADTRVSYDQGCEARAGTVLPYVGTRSAARDMDVIRDALGDRGLSYFGVSYGTWLGGSYANQLPRNVGRAVLDGAVDTKIGDVQLDLQQAAAFQRALGAFGATCARLGTTACPLGRDSRAVVATTGRLLNGLDAHPLPTRDRTRPLTQSLGTTGVLAALYSEQLWPLLARGLTEATRAKDGSTLLALADAQLGRREDGRYTNLQAANTAISCADTTERHTAEEVRRLEPRFRGASPIFGPSMAWSLLQCSGWPVRGDDANKEVSAPSAPPMVVVGNTGDPATPYAWAPGLVDEIGGRTVLLTLKGQGHGAYDTGNACVRKAVDRYLLDGVVPPNGTVCG</sequence>
<feature type="domain" description="Peptidase S33 tripeptidyl aminopeptidase-like C-terminal" evidence="6">
    <location>
        <begin position="419"/>
        <end position="522"/>
    </location>
</feature>
<dbReference type="InterPro" id="IPR051601">
    <property type="entry name" value="Serine_prot/Carboxylest_S33"/>
</dbReference>
<evidence type="ECO:0000259" key="5">
    <source>
        <dbReference type="Pfam" id="PF00561"/>
    </source>
</evidence>
<dbReference type="Gene3D" id="3.40.50.1820">
    <property type="entry name" value="alpha/beta hydrolase"/>
    <property type="match status" value="1"/>
</dbReference>
<evidence type="ECO:0000256" key="3">
    <source>
        <dbReference type="ARBA" id="ARBA00022801"/>
    </source>
</evidence>
<dbReference type="SUPFAM" id="SSF53474">
    <property type="entry name" value="alpha/beta-Hydrolases"/>
    <property type="match status" value="1"/>
</dbReference>
<comment type="caution">
    <text evidence="7">The sequence shown here is derived from an EMBL/GenBank/DDBJ whole genome shotgun (WGS) entry which is preliminary data.</text>
</comment>
<evidence type="ECO:0000313" key="8">
    <source>
        <dbReference type="Proteomes" id="UP001596074"/>
    </source>
</evidence>
<dbReference type="PROSITE" id="PS51257">
    <property type="entry name" value="PROKAR_LIPOPROTEIN"/>
    <property type="match status" value="1"/>
</dbReference>
<feature type="signal peptide" evidence="4">
    <location>
        <begin position="1"/>
        <end position="23"/>
    </location>
</feature>
<dbReference type="Proteomes" id="UP001596074">
    <property type="component" value="Unassembled WGS sequence"/>
</dbReference>
<dbReference type="EMBL" id="JBHSON010000111">
    <property type="protein sequence ID" value="MFC5753401.1"/>
    <property type="molecule type" value="Genomic_DNA"/>
</dbReference>
<keyword evidence="3 7" id="KW-0378">Hydrolase</keyword>
<gene>
    <name evidence="7" type="ORF">ACFPZN_47945</name>
</gene>
<dbReference type="RefSeq" id="WP_378290381.1">
    <property type="nucleotide sequence ID" value="NZ_JBHSON010000111.1"/>
</dbReference>
<reference evidence="8" key="1">
    <citation type="journal article" date="2019" name="Int. J. Syst. Evol. Microbiol.">
        <title>The Global Catalogue of Microorganisms (GCM) 10K type strain sequencing project: providing services to taxonomists for standard genome sequencing and annotation.</title>
        <authorList>
            <consortium name="The Broad Institute Genomics Platform"/>
            <consortium name="The Broad Institute Genome Sequencing Center for Infectious Disease"/>
            <person name="Wu L."/>
            <person name="Ma J."/>
        </authorList>
    </citation>
    <scope>NUCLEOTIDE SEQUENCE [LARGE SCALE GENOMIC DNA]</scope>
    <source>
        <strain evidence="8">KCTC 42087</strain>
    </source>
</reference>
<proteinExistence type="inferred from homology"/>
<dbReference type="Pfam" id="PF08386">
    <property type="entry name" value="Abhydrolase_4"/>
    <property type="match status" value="1"/>
</dbReference>
<dbReference type="Pfam" id="PF00561">
    <property type="entry name" value="Abhydrolase_1"/>
    <property type="match status" value="1"/>
</dbReference>
<accession>A0ABW1AFR1</accession>
<dbReference type="InterPro" id="IPR029058">
    <property type="entry name" value="AB_hydrolase_fold"/>
</dbReference>
<protein>
    <submittedName>
        <fullName evidence="7">Alpha/beta hydrolase</fullName>
    </submittedName>
</protein>
<evidence type="ECO:0000313" key="7">
    <source>
        <dbReference type="EMBL" id="MFC5753401.1"/>
    </source>
</evidence>
<organism evidence="7 8">
    <name type="scientific">Actinomadura rugatobispora</name>
    <dbReference type="NCBI Taxonomy" id="1994"/>
    <lineage>
        <taxon>Bacteria</taxon>
        <taxon>Bacillati</taxon>
        <taxon>Actinomycetota</taxon>
        <taxon>Actinomycetes</taxon>
        <taxon>Streptosporangiales</taxon>
        <taxon>Thermomonosporaceae</taxon>
        <taxon>Actinomadura</taxon>
    </lineage>
</organism>
<feature type="chain" id="PRO_5045967696" evidence="4">
    <location>
        <begin position="24"/>
        <end position="523"/>
    </location>
</feature>
<keyword evidence="8" id="KW-1185">Reference proteome</keyword>
<dbReference type="PANTHER" id="PTHR43248">
    <property type="entry name" value="2-SUCCINYL-6-HYDROXY-2,4-CYCLOHEXADIENE-1-CARBOXYLATE SYNTHASE"/>
    <property type="match status" value="1"/>
</dbReference>
<dbReference type="GO" id="GO:0016787">
    <property type="term" value="F:hydrolase activity"/>
    <property type="evidence" value="ECO:0007669"/>
    <property type="project" value="UniProtKB-KW"/>
</dbReference>
<feature type="domain" description="AB hydrolase-1" evidence="5">
    <location>
        <begin position="113"/>
        <end position="290"/>
    </location>
</feature>